<organism evidence="2 3">
    <name type="scientific">Tectimicrobiota bacterium</name>
    <dbReference type="NCBI Taxonomy" id="2528274"/>
    <lineage>
        <taxon>Bacteria</taxon>
        <taxon>Pseudomonadati</taxon>
        <taxon>Nitrospinota/Tectimicrobiota group</taxon>
        <taxon>Candidatus Tectimicrobiota</taxon>
    </lineage>
</organism>
<accession>A0A932M0S0</accession>
<dbReference type="AlphaFoldDB" id="A0A932M0S0"/>
<dbReference type="NCBIfam" id="TIGR00200">
    <property type="entry name" value="cinA_nterm"/>
    <property type="match status" value="1"/>
</dbReference>
<protein>
    <submittedName>
        <fullName evidence="2">CinA family nicotinamide mononucleotide deamidase-related protein</fullName>
    </submittedName>
</protein>
<gene>
    <name evidence="2" type="ORF">HYY65_03760</name>
</gene>
<feature type="non-terminal residue" evidence="2">
    <location>
        <position position="336"/>
    </location>
</feature>
<dbReference type="InterPro" id="IPR001453">
    <property type="entry name" value="MoaB/Mog_dom"/>
</dbReference>
<dbReference type="CDD" id="cd00885">
    <property type="entry name" value="cinA"/>
    <property type="match status" value="1"/>
</dbReference>
<dbReference type="InterPro" id="IPR036425">
    <property type="entry name" value="MoaB/Mog-like_dom_sf"/>
</dbReference>
<name>A0A932M0S0_UNCTE</name>
<dbReference type="InterPro" id="IPR041424">
    <property type="entry name" value="CinA_KH"/>
</dbReference>
<dbReference type="Gene3D" id="3.30.70.2860">
    <property type="match status" value="1"/>
</dbReference>
<dbReference type="PANTHER" id="PTHR13939">
    <property type="entry name" value="NICOTINAMIDE-NUCLEOTIDE AMIDOHYDROLASE PNCC"/>
    <property type="match status" value="1"/>
</dbReference>
<dbReference type="InterPro" id="IPR008135">
    <property type="entry name" value="Competence-induced_CinA"/>
</dbReference>
<dbReference type="HAMAP" id="MF_00226_B">
    <property type="entry name" value="CinA_B"/>
    <property type="match status" value="1"/>
</dbReference>
<comment type="caution">
    <text evidence="2">The sequence shown here is derived from an EMBL/GenBank/DDBJ whole genome shotgun (WGS) entry which is preliminary data.</text>
</comment>
<dbReference type="EMBL" id="JACPSX010000061">
    <property type="protein sequence ID" value="MBI3014186.1"/>
    <property type="molecule type" value="Genomic_DNA"/>
</dbReference>
<dbReference type="Gene3D" id="3.40.980.10">
    <property type="entry name" value="MoaB/Mog-like domain"/>
    <property type="match status" value="1"/>
</dbReference>
<feature type="domain" description="MoaB/Mog" evidence="1">
    <location>
        <begin position="4"/>
        <end position="172"/>
    </location>
</feature>
<evidence type="ECO:0000259" key="1">
    <source>
        <dbReference type="SMART" id="SM00852"/>
    </source>
</evidence>
<dbReference type="SMART" id="SM00852">
    <property type="entry name" value="MoCF_biosynth"/>
    <property type="match status" value="1"/>
</dbReference>
<evidence type="ECO:0000313" key="3">
    <source>
        <dbReference type="Proteomes" id="UP000741360"/>
    </source>
</evidence>
<dbReference type="InterPro" id="IPR050101">
    <property type="entry name" value="CinA"/>
</dbReference>
<evidence type="ECO:0000313" key="2">
    <source>
        <dbReference type="EMBL" id="MBI3014186.1"/>
    </source>
</evidence>
<proteinExistence type="inferred from homology"/>
<dbReference type="Proteomes" id="UP000741360">
    <property type="component" value="Unassembled WGS sequence"/>
</dbReference>
<dbReference type="Pfam" id="PF18146">
    <property type="entry name" value="CinA_KH"/>
    <property type="match status" value="1"/>
</dbReference>
<sequence>MIAEILSVGTELLLGHTDTNASYLATQLARYGIDLHWISQVGDNRERLTEAIARAWSRSQLILITGGLGPTEDDLTREAIADALGEPLAIDPDQAREQEATYVAQGRSLPMPAGRLKQSARIPSACFLPNHYGTAPGWLVAKDGKILATMPGVPVEMTHMWEEEIVPRLRDLGCITHTIHSRTLKMLGIGESMVEDEIRDLIHSSNPTAATYATRTGVHVRITAKAAAVAEAEAMIAPLEREIRARLGKYIYGVDEEGIGASVNRLLRQHGLTLATVEIGSAGSLCAMLTEGKEPSSYRGGIVLSNGRDIRSFCPAAGLIETPDTEDPGTLQALAA</sequence>
<reference evidence="2" key="1">
    <citation type="submission" date="2020-07" db="EMBL/GenBank/DDBJ databases">
        <title>Huge and variable diversity of episymbiotic CPR bacteria and DPANN archaea in groundwater ecosystems.</title>
        <authorList>
            <person name="He C.Y."/>
            <person name="Keren R."/>
            <person name="Whittaker M."/>
            <person name="Farag I.F."/>
            <person name="Doudna J."/>
            <person name="Cate J.H.D."/>
            <person name="Banfield J.F."/>
        </authorList>
    </citation>
    <scope>NUCLEOTIDE SEQUENCE</scope>
    <source>
        <strain evidence="2">NC_groundwater_717_Ag_S-0.2um_59_8</strain>
    </source>
</reference>
<dbReference type="Pfam" id="PF00994">
    <property type="entry name" value="MoCF_biosynth"/>
    <property type="match status" value="1"/>
</dbReference>
<dbReference type="PANTHER" id="PTHR13939:SF0">
    <property type="entry name" value="NMN AMIDOHYDROLASE-LIKE PROTEIN YFAY"/>
    <property type="match status" value="1"/>
</dbReference>
<dbReference type="SUPFAM" id="SSF53218">
    <property type="entry name" value="Molybdenum cofactor biosynthesis proteins"/>
    <property type="match status" value="1"/>
</dbReference>